<dbReference type="PRINTS" id="PR00368">
    <property type="entry name" value="FADPNR"/>
</dbReference>
<evidence type="ECO:0000259" key="10">
    <source>
        <dbReference type="Pfam" id="PF00724"/>
    </source>
</evidence>
<dbReference type="Pfam" id="PF07992">
    <property type="entry name" value="Pyr_redox_2"/>
    <property type="match status" value="1"/>
</dbReference>
<dbReference type="SUPFAM" id="SSF51971">
    <property type="entry name" value="Nucleotide-binding domain"/>
    <property type="match status" value="1"/>
</dbReference>
<evidence type="ECO:0000256" key="3">
    <source>
        <dbReference type="ARBA" id="ARBA00011048"/>
    </source>
</evidence>
<dbReference type="GO" id="GO:0046872">
    <property type="term" value="F:metal ion binding"/>
    <property type="evidence" value="ECO:0007669"/>
    <property type="project" value="UniProtKB-KW"/>
</dbReference>
<accession>A0A1I1XNR0</accession>
<dbReference type="InterPro" id="IPR013785">
    <property type="entry name" value="Aldolase_TIM"/>
</dbReference>
<dbReference type="GO" id="GO:0008670">
    <property type="term" value="F:2,4-dienoyl-CoA reductase (NADPH) activity"/>
    <property type="evidence" value="ECO:0007669"/>
    <property type="project" value="TreeGrafter"/>
</dbReference>
<keyword evidence="9" id="KW-0411">Iron-sulfur</keyword>
<keyword evidence="13" id="KW-1185">Reference proteome</keyword>
<keyword evidence="4" id="KW-0285">Flavoprotein</keyword>
<keyword evidence="8" id="KW-0408">Iron</keyword>
<proteinExistence type="inferred from homology"/>
<comment type="cofactor">
    <cofactor evidence="2">
        <name>[4Fe-4S] cluster</name>
        <dbReference type="ChEBI" id="CHEBI:49883"/>
    </cofactor>
</comment>
<keyword evidence="6" id="KW-0479">Metal-binding</keyword>
<dbReference type="EMBL" id="FONH01000001">
    <property type="protein sequence ID" value="SFE08984.1"/>
    <property type="molecule type" value="Genomic_DNA"/>
</dbReference>
<evidence type="ECO:0000256" key="7">
    <source>
        <dbReference type="ARBA" id="ARBA00023002"/>
    </source>
</evidence>
<dbReference type="CDD" id="cd02930">
    <property type="entry name" value="DCR_FMN"/>
    <property type="match status" value="1"/>
</dbReference>
<evidence type="ECO:0000256" key="2">
    <source>
        <dbReference type="ARBA" id="ARBA00001966"/>
    </source>
</evidence>
<name>A0A1I1XNR0_9GAMM</name>
<dbReference type="InterPro" id="IPR001155">
    <property type="entry name" value="OxRdtase_FMN_N"/>
</dbReference>
<evidence type="ECO:0000259" key="11">
    <source>
        <dbReference type="Pfam" id="PF07992"/>
    </source>
</evidence>
<dbReference type="FunFam" id="3.50.50.60:FF:000113">
    <property type="entry name" value="NADPH-dependent 2,4-dienoyl-CoA reductase"/>
    <property type="match status" value="1"/>
</dbReference>
<feature type="domain" description="NADH:flavin oxidoreductase/NADH oxidase N-terminal" evidence="10">
    <location>
        <begin position="6"/>
        <end position="329"/>
    </location>
</feature>
<evidence type="ECO:0000313" key="12">
    <source>
        <dbReference type="EMBL" id="SFE08984.1"/>
    </source>
</evidence>
<evidence type="ECO:0000313" key="13">
    <source>
        <dbReference type="Proteomes" id="UP000199477"/>
    </source>
</evidence>
<protein>
    <submittedName>
        <fullName evidence="12">2,4-dienoyl-CoA reductase (NADPH2)</fullName>
    </submittedName>
</protein>
<dbReference type="Gene3D" id="3.20.20.70">
    <property type="entry name" value="Aldolase class I"/>
    <property type="match status" value="1"/>
</dbReference>
<dbReference type="GO" id="GO:0033543">
    <property type="term" value="P:fatty acid beta-oxidation, unsaturated, even number, reductase/isomerase pathway"/>
    <property type="evidence" value="ECO:0007669"/>
    <property type="project" value="TreeGrafter"/>
</dbReference>
<dbReference type="SUPFAM" id="SSF51395">
    <property type="entry name" value="FMN-linked oxidoreductases"/>
    <property type="match status" value="1"/>
</dbReference>
<feature type="domain" description="FAD/NAD(P)-binding" evidence="11">
    <location>
        <begin position="376"/>
        <end position="634"/>
    </location>
</feature>
<gene>
    <name evidence="12" type="ORF">SAMN02799615_00327</name>
</gene>
<evidence type="ECO:0000256" key="5">
    <source>
        <dbReference type="ARBA" id="ARBA00022643"/>
    </source>
</evidence>
<evidence type="ECO:0000256" key="6">
    <source>
        <dbReference type="ARBA" id="ARBA00022723"/>
    </source>
</evidence>
<dbReference type="Proteomes" id="UP000199477">
    <property type="component" value="Unassembled WGS sequence"/>
</dbReference>
<dbReference type="Gene3D" id="3.50.50.60">
    <property type="entry name" value="FAD/NAD(P)-binding domain"/>
    <property type="match status" value="1"/>
</dbReference>
<dbReference type="GO" id="GO:0051536">
    <property type="term" value="F:iron-sulfur cluster binding"/>
    <property type="evidence" value="ECO:0007669"/>
    <property type="project" value="UniProtKB-KW"/>
</dbReference>
<dbReference type="RefSeq" id="WP_026634349.1">
    <property type="nucleotide sequence ID" value="NZ_FONH01000001.1"/>
</dbReference>
<sequence length="670" mass="73034">MDYPHLFAPLDLGHTTLPNRILMGSMHTGLEDKAADYDKLAAYFAERARGGVGLMVTGGIAPSIEGWLKPFGGRLSMPWHVARHRKLTRAVQAEGGKLCMQILHAGRYGYHPLSVAPSKLKSPITPFTPRGLSSRGVERTIGDFVRCAKLARDAGYDGVEVMGSEGYLINQFLVERTNRRGDAWGGSAANRMRFPVEIVRRMREAVGRDFIIIYRLSMLDLVEHGQDWQDILALAKAVEAAGASIINTGIGWHEARIPTIVTSVPRAGFAWVTRKLKGEVGIPLITTNRINMPDVAERILADGDADMVSMARPLLADADWANKARTDRAERINTCIACNQACLDHVFQNKRASCLVNPRACHETELVIAPAAQRKRIAVVGAGPAGMACASTLAERGHEVTLIDRAQDIGGQFNYAKRIPGKEEFHETLRYFRHRLADLGVTLRLHTKADVEALRGYDEVVIATGIVPRRVAFPGSDDARVLSYLDVLAHDRPVGRRVAIIGAGGIGFDVAEFLVEHAPSPTTDVTRWTREWGVDMQLQARGGLLAAAPEQPARQIWLLQRSEGRPGARLNKTTGWVHRATLKNKQVAMLGGVSYDRFDDTGLHITVDSQSQVLPVDNVVICAGQEPLRELADALLAAGITPHVIGGADVAAELDAKRAIAQGTRLASTL</sequence>
<comment type="similarity">
    <text evidence="3">In the N-terminal section; belongs to the NADH:flavin oxidoreductase/NADH oxidase family.</text>
</comment>
<dbReference type="AlphaFoldDB" id="A0A1I1XNR0"/>
<keyword evidence="7" id="KW-0560">Oxidoreductase</keyword>
<dbReference type="InterPro" id="IPR036188">
    <property type="entry name" value="FAD/NAD-bd_sf"/>
</dbReference>
<reference evidence="13" key="1">
    <citation type="submission" date="2016-10" db="EMBL/GenBank/DDBJ databases">
        <authorList>
            <person name="Varghese N."/>
            <person name="Submissions S."/>
        </authorList>
    </citation>
    <scope>NUCLEOTIDE SEQUENCE [LARGE SCALE GENOMIC DNA]</scope>
    <source>
        <strain evidence="13">UNC178MFTsu3.1</strain>
    </source>
</reference>
<dbReference type="STRING" id="500610.SAMN02799615_00327"/>
<evidence type="ECO:0000256" key="4">
    <source>
        <dbReference type="ARBA" id="ARBA00022630"/>
    </source>
</evidence>
<dbReference type="Gene3D" id="3.40.50.720">
    <property type="entry name" value="NAD(P)-binding Rossmann-like Domain"/>
    <property type="match status" value="1"/>
</dbReference>
<dbReference type="FunFam" id="3.20.20.70:FF:000082">
    <property type="entry name" value="NADPH-dependent 2,4-dienoyl-CoA reductase"/>
    <property type="match status" value="1"/>
</dbReference>
<keyword evidence="5" id="KW-0288">FMN</keyword>
<dbReference type="Pfam" id="PF00724">
    <property type="entry name" value="Oxidored_FMN"/>
    <property type="match status" value="1"/>
</dbReference>
<evidence type="ECO:0000256" key="1">
    <source>
        <dbReference type="ARBA" id="ARBA00001917"/>
    </source>
</evidence>
<dbReference type="GO" id="GO:0010181">
    <property type="term" value="F:FMN binding"/>
    <property type="evidence" value="ECO:0007669"/>
    <property type="project" value="InterPro"/>
</dbReference>
<organism evidence="12 13">
    <name type="scientific">Dyella marensis</name>
    <dbReference type="NCBI Taxonomy" id="500610"/>
    <lineage>
        <taxon>Bacteria</taxon>
        <taxon>Pseudomonadati</taxon>
        <taxon>Pseudomonadota</taxon>
        <taxon>Gammaproteobacteria</taxon>
        <taxon>Lysobacterales</taxon>
        <taxon>Rhodanobacteraceae</taxon>
        <taxon>Dyella</taxon>
    </lineage>
</organism>
<evidence type="ECO:0000256" key="9">
    <source>
        <dbReference type="ARBA" id="ARBA00023014"/>
    </source>
</evidence>
<comment type="cofactor">
    <cofactor evidence="1">
        <name>FMN</name>
        <dbReference type="ChEBI" id="CHEBI:58210"/>
    </cofactor>
</comment>
<evidence type="ECO:0000256" key="8">
    <source>
        <dbReference type="ARBA" id="ARBA00023004"/>
    </source>
</evidence>
<dbReference type="PANTHER" id="PTHR42917:SF2">
    <property type="entry name" value="2,4-DIENOYL-COA REDUCTASE [(2E)-ENOYL-COA-PRODUCING]"/>
    <property type="match status" value="1"/>
</dbReference>
<dbReference type="InterPro" id="IPR023753">
    <property type="entry name" value="FAD/NAD-binding_dom"/>
</dbReference>
<dbReference type="PANTHER" id="PTHR42917">
    <property type="entry name" value="2,4-DIENOYL-COA REDUCTASE"/>
    <property type="match status" value="1"/>
</dbReference>
<dbReference type="SUPFAM" id="SSF51905">
    <property type="entry name" value="FAD/NAD(P)-binding domain"/>
    <property type="match status" value="1"/>
</dbReference>
<dbReference type="InterPro" id="IPR051793">
    <property type="entry name" value="NADH:flavin_oxidoreductase"/>
</dbReference>